<proteinExistence type="predicted"/>
<accession>A0A820HYU4</accession>
<protein>
    <submittedName>
        <fullName evidence="2">Uncharacterized protein</fullName>
    </submittedName>
</protein>
<sequence>MSNNIIPDPENYSFHLGISDNLRKEYPIINMALFALTNILQNDHLQKNFCPHFIPINQYQRDFPKQIPESILVQIKQVFTNDNLPQVIFHDDSQLSEVNDCSIYGLYNGRLREEDEDIIYVNKEVRPIF</sequence>
<comment type="caution">
    <text evidence="2">The sequence shown here is derived from an EMBL/GenBank/DDBJ whole genome shotgun (WGS) entry which is preliminary data.</text>
</comment>
<dbReference type="EMBL" id="CAJNOO010013956">
    <property type="protein sequence ID" value="CAF1513786.1"/>
    <property type="molecule type" value="Genomic_DNA"/>
</dbReference>
<dbReference type="EMBL" id="CAJOAX010047186">
    <property type="protein sequence ID" value="CAF4301200.1"/>
    <property type="molecule type" value="Genomic_DNA"/>
</dbReference>
<dbReference type="AlphaFoldDB" id="A0A820HYU4"/>
<dbReference type="Proteomes" id="UP000663823">
    <property type="component" value="Unassembled WGS sequence"/>
</dbReference>
<organism evidence="2 3">
    <name type="scientific">Rotaria sordida</name>
    <dbReference type="NCBI Taxonomy" id="392033"/>
    <lineage>
        <taxon>Eukaryota</taxon>
        <taxon>Metazoa</taxon>
        <taxon>Spiralia</taxon>
        <taxon>Gnathifera</taxon>
        <taxon>Rotifera</taxon>
        <taxon>Eurotatoria</taxon>
        <taxon>Bdelloidea</taxon>
        <taxon>Philodinida</taxon>
        <taxon>Philodinidae</taxon>
        <taxon>Rotaria</taxon>
    </lineage>
</organism>
<evidence type="ECO:0000313" key="1">
    <source>
        <dbReference type="EMBL" id="CAF1513786.1"/>
    </source>
</evidence>
<dbReference type="Proteomes" id="UP000663882">
    <property type="component" value="Unassembled WGS sequence"/>
</dbReference>
<reference evidence="2" key="1">
    <citation type="submission" date="2021-02" db="EMBL/GenBank/DDBJ databases">
        <authorList>
            <person name="Nowell W R."/>
        </authorList>
    </citation>
    <scope>NUCLEOTIDE SEQUENCE</scope>
</reference>
<evidence type="ECO:0000313" key="2">
    <source>
        <dbReference type="EMBL" id="CAF4301200.1"/>
    </source>
</evidence>
<evidence type="ECO:0000313" key="3">
    <source>
        <dbReference type="Proteomes" id="UP000663823"/>
    </source>
</evidence>
<gene>
    <name evidence="2" type="ORF">OTI717_LOCUS42054</name>
    <name evidence="1" type="ORF">RFH988_LOCUS39141</name>
</gene>
<name>A0A820HYU4_9BILA</name>
<dbReference type="OrthoDB" id="10015520at2759"/>